<dbReference type="Pfam" id="PF25601">
    <property type="entry name" value="AAA_lid_14"/>
    <property type="match status" value="1"/>
</dbReference>
<dbReference type="SUPFAM" id="SSF46689">
    <property type="entry name" value="Homeodomain-like"/>
    <property type="match status" value="1"/>
</dbReference>
<dbReference type="AlphaFoldDB" id="A0A1F7WD90"/>
<dbReference type="GO" id="GO:0005524">
    <property type="term" value="F:ATP binding"/>
    <property type="evidence" value="ECO:0007669"/>
    <property type="project" value="UniProtKB-KW"/>
</dbReference>
<dbReference type="InterPro" id="IPR001789">
    <property type="entry name" value="Sig_transdc_resp-reg_receiver"/>
</dbReference>
<dbReference type="PROSITE" id="PS50110">
    <property type="entry name" value="RESPONSE_REGULATORY"/>
    <property type="match status" value="1"/>
</dbReference>
<dbReference type="InterPro" id="IPR009057">
    <property type="entry name" value="Homeodomain-like_sf"/>
</dbReference>
<dbReference type="InterPro" id="IPR025944">
    <property type="entry name" value="Sigma_54_int_dom_CS"/>
</dbReference>
<dbReference type="Proteomes" id="UP000178735">
    <property type="component" value="Unassembled WGS sequence"/>
</dbReference>
<evidence type="ECO:0000313" key="10">
    <source>
        <dbReference type="EMBL" id="OGM00772.1"/>
    </source>
</evidence>
<dbReference type="InterPro" id="IPR035965">
    <property type="entry name" value="PAS-like_dom_sf"/>
</dbReference>
<dbReference type="InterPro" id="IPR027417">
    <property type="entry name" value="P-loop_NTPase"/>
</dbReference>
<dbReference type="Gene3D" id="3.40.50.300">
    <property type="entry name" value="P-loop containing nucleotide triphosphate hydrolases"/>
    <property type="match status" value="1"/>
</dbReference>
<dbReference type="Pfam" id="PF00989">
    <property type="entry name" value="PAS"/>
    <property type="match status" value="1"/>
</dbReference>
<dbReference type="EMBL" id="MGFH01000251">
    <property type="protein sequence ID" value="OGM00772.1"/>
    <property type="molecule type" value="Genomic_DNA"/>
</dbReference>
<dbReference type="InterPro" id="IPR000014">
    <property type="entry name" value="PAS"/>
</dbReference>
<dbReference type="Gene3D" id="1.10.8.60">
    <property type="match status" value="1"/>
</dbReference>
<evidence type="ECO:0000256" key="1">
    <source>
        <dbReference type="ARBA" id="ARBA00022741"/>
    </source>
</evidence>
<proteinExistence type="predicted"/>
<dbReference type="SUPFAM" id="SSF52540">
    <property type="entry name" value="P-loop containing nucleoside triphosphate hydrolases"/>
    <property type="match status" value="1"/>
</dbReference>
<dbReference type="SUPFAM" id="SSF52172">
    <property type="entry name" value="CheY-like"/>
    <property type="match status" value="1"/>
</dbReference>
<dbReference type="SMART" id="SM00091">
    <property type="entry name" value="PAS"/>
    <property type="match status" value="2"/>
</dbReference>
<dbReference type="CDD" id="cd00130">
    <property type="entry name" value="PAS"/>
    <property type="match status" value="1"/>
</dbReference>
<evidence type="ECO:0000256" key="5">
    <source>
        <dbReference type="ARBA" id="ARBA00023163"/>
    </source>
</evidence>
<keyword evidence="5" id="KW-0804">Transcription</keyword>
<dbReference type="PANTHER" id="PTHR32071:SF57">
    <property type="entry name" value="C4-DICARBOXYLATE TRANSPORT TRANSCRIPTIONAL REGULATORY PROTEIN DCTD"/>
    <property type="match status" value="1"/>
</dbReference>
<keyword evidence="4" id="KW-0238">DNA-binding</keyword>
<dbReference type="FunFam" id="3.40.50.300:FF:000006">
    <property type="entry name" value="DNA-binding transcriptional regulator NtrC"/>
    <property type="match status" value="1"/>
</dbReference>
<keyword evidence="6" id="KW-0597">Phosphoprotein</keyword>
<dbReference type="InterPro" id="IPR002078">
    <property type="entry name" value="Sigma_54_int"/>
</dbReference>
<keyword evidence="3" id="KW-0805">Transcription regulation</keyword>
<dbReference type="GO" id="GO:0006355">
    <property type="term" value="P:regulation of DNA-templated transcription"/>
    <property type="evidence" value="ECO:0007669"/>
    <property type="project" value="InterPro"/>
</dbReference>
<dbReference type="Gene3D" id="3.30.450.20">
    <property type="entry name" value="PAS domain"/>
    <property type="match status" value="2"/>
</dbReference>
<dbReference type="PROSITE" id="PS50112">
    <property type="entry name" value="PAS"/>
    <property type="match status" value="1"/>
</dbReference>
<evidence type="ECO:0000256" key="3">
    <source>
        <dbReference type="ARBA" id="ARBA00023015"/>
    </source>
</evidence>
<organism evidence="10 11">
    <name type="scientific">Candidatus Wallbacteria bacterium GWC2_49_35</name>
    <dbReference type="NCBI Taxonomy" id="1817813"/>
    <lineage>
        <taxon>Bacteria</taxon>
        <taxon>Candidatus Walliibacteriota</taxon>
    </lineage>
</organism>
<dbReference type="SUPFAM" id="SSF55785">
    <property type="entry name" value="PYP-like sensor domain (PAS domain)"/>
    <property type="match status" value="2"/>
</dbReference>
<dbReference type="SMART" id="SM00448">
    <property type="entry name" value="REC"/>
    <property type="match status" value="1"/>
</dbReference>
<evidence type="ECO:0000259" key="8">
    <source>
        <dbReference type="PROSITE" id="PS50110"/>
    </source>
</evidence>
<dbReference type="NCBIfam" id="TIGR00229">
    <property type="entry name" value="sensory_box"/>
    <property type="match status" value="1"/>
</dbReference>
<dbReference type="CDD" id="cd00009">
    <property type="entry name" value="AAA"/>
    <property type="match status" value="1"/>
</dbReference>
<dbReference type="Gene3D" id="3.40.50.2300">
    <property type="match status" value="1"/>
</dbReference>
<gene>
    <name evidence="10" type="ORF">A2008_07905</name>
</gene>
<keyword evidence="2" id="KW-0067">ATP-binding</keyword>
<dbReference type="InterPro" id="IPR011006">
    <property type="entry name" value="CheY-like_superfamily"/>
</dbReference>
<accession>A0A1F7WD90</accession>
<reference evidence="10 11" key="1">
    <citation type="journal article" date="2016" name="Nat. Commun.">
        <title>Thousands of microbial genomes shed light on interconnected biogeochemical processes in an aquifer system.</title>
        <authorList>
            <person name="Anantharaman K."/>
            <person name="Brown C.T."/>
            <person name="Hug L.A."/>
            <person name="Sharon I."/>
            <person name="Castelle C.J."/>
            <person name="Probst A.J."/>
            <person name="Thomas B.C."/>
            <person name="Singh A."/>
            <person name="Wilkins M.J."/>
            <person name="Karaoz U."/>
            <person name="Brodie E.L."/>
            <person name="Williams K.H."/>
            <person name="Hubbard S.S."/>
            <person name="Banfield J.F."/>
        </authorList>
    </citation>
    <scope>NUCLEOTIDE SEQUENCE [LARGE SCALE GENOMIC DNA]</scope>
</reference>
<feature type="domain" description="Response regulatory" evidence="8">
    <location>
        <begin position="10"/>
        <end position="127"/>
    </location>
</feature>
<keyword evidence="1" id="KW-0547">Nucleotide-binding</keyword>
<evidence type="ECO:0000256" key="2">
    <source>
        <dbReference type="ARBA" id="ARBA00022840"/>
    </source>
</evidence>
<protein>
    <recommendedName>
        <fullName evidence="12">Sigma-54-dependent Fis family transcriptional regulator</fullName>
    </recommendedName>
</protein>
<feature type="modified residue" description="4-aspartylphosphate" evidence="6">
    <location>
        <position position="60"/>
    </location>
</feature>
<dbReference type="PROSITE" id="PS00676">
    <property type="entry name" value="SIGMA54_INTERACT_2"/>
    <property type="match status" value="1"/>
</dbReference>
<dbReference type="STRING" id="1817813.A2008_07905"/>
<name>A0A1F7WD90_9BACT</name>
<dbReference type="Pfam" id="PF00158">
    <property type="entry name" value="Sigma54_activat"/>
    <property type="match status" value="1"/>
</dbReference>
<feature type="domain" description="Sigma-54 factor interaction" evidence="7">
    <location>
        <begin position="409"/>
        <end position="638"/>
    </location>
</feature>
<dbReference type="Pfam" id="PF13426">
    <property type="entry name" value="PAS_9"/>
    <property type="match status" value="1"/>
</dbReference>
<evidence type="ECO:0008006" key="12">
    <source>
        <dbReference type="Google" id="ProtNLM"/>
    </source>
</evidence>
<dbReference type="Pfam" id="PF00072">
    <property type="entry name" value="Response_reg"/>
    <property type="match status" value="1"/>
</dbReference>
<dbReference type="InterPro" id="IPR003593">
    <property type="entry name" value="AAA+_ATPase"/>
</dbReference>
<dbReference type="InterPro" id="IPR002197">
    <property type="entry name" value="HTH_Fis"/>
</dbReference>
<dbReference type="PROSITE" id="PS50045">
    <property type="entry name" value="SIGMA54_INTERACT_4"/>
    <property type="match status" value="1"/>
</dbReference>
<sequence length="743" mass="84442">MIKENDFELKILIVEDNIIESKTIASFLKAGGFGDIDSASNKREALEKIYLFRPDIVLMDISLDEAEAGVEVAELIKNDPEIEAVVIFLTSHTHQQVFSRAKLTEPYGYIIKPFTKESLCVSVEMAYNRKRLELRLKESTQIFKTSVETMLDCFGIFSAVRDSGGVIKDFIIQYLNDSACRDFRISREEMIGRSLSEPLPSYRENGLFEEYCRVVNAQMPLIKHAFKMLIRRSPETFHYYDFRVVDLKDGFAAAWRDVSDRKLAEEALVRSEEKYREIVENLSEGFWLVDNNLRTVFVNKKMNEIIGYSSEELQANSIVDYIYEDQLIFFHKNIENLRAGVKSQFSLLLNHKNGRQIYVKASLGEFTDNFGGVKGIFAFFNNNASAVELSDDSEAKENFPSSVEARSSLVGNSKFINDLFAIIPSISESSCNVLIEGPSGAGKSLIARTIHQNSERRNAPFVVVNCGALPDALIESELFGYVKGAFTDAKKDKPGKFAMASGGTILLDEIGELPLHLQVKTLHVIEEKMFEPLGSNEPQKVDVRIIAATNKNLIELIGQKKFREDLYYRLKIVNIKVPSLKERREDILLLARHFIKKLNQKYGKNINRLSDNFIKFLLSYNFPGNIRELYNIFEHAFVFSNDIIIDIEQLAEDYLEIYKKNATPTITAGVTPTGASASSAYKIADGGPDRALIRSAAFDDEYLELLKSLELFNNNRNKTAAFLKISRMALWRRMKKYGLLKDE</sequence>
<dbReference type="InterPro" id="IPR058031">
    <property type="entry name" value="AAA_lid_NorR"/>
</dbReference>
<dbReference type="InterPro" id="IPR013767">
    <property type="entry name" value="PAS_fold"/>
</dbReference>
<evidence type="ECO:0000256" key="4">
    <source>
        <dbReference type="ARBA" id="ARBA00023125"/>
    </source>
</evidence>
<dbReference type="Gene3D" id="1.10.10.60">
    <property type="entry name" value="Homeodomain-like"/>
    <property type="match status" value="1"/>
</dbReference>
<dbReference type="GO" id="GO:0043565">
    <property type="term" value="F:sequence-specific DNA binding"/>
    <property type="evidence" value="ECO:0007669"/>
    <property type="project" value="InterPro"/>
</dbReference>
<dbReference type="Pfam" id="PF02954">
    <property type="entry name" value="HTH_8"/>
    <property type="match status" value="1"/>
</dbReference>
<dbReference type="GO" id="GO:0000160">
    <property type="term" value="P:phosphorelay signal transduction system"/>
    <property type="evidence" value="ECO:0007669"/>
    <property type="project" value="InterPro"/>
</dbReference>
<dbReference type="PROSITE" id="PS00688">
    <property type="entry name" value="SIGMA54_INTERACT_3"/>
    <property type="match status" value="1"/>
</dbReference>
<evidence type="ECO:0000256" key="6">
    <source>
        <dbReference type="PROSITE-ProRule" id="PRU00169"/>
    </source>
</evidence>
<dbReference type="SMART" id="SM00382">
    <property type="entry name" value="AAA"/>
    <property type="match status" value="1"/>
</dbReference>
<feature type="domain" description="PAS" evidence="9">
    <location>
        <begin position="271"/>
        <end position="344"/>
    </location>
</feature>
<dbReference type="InterPro" id="IPR025943">
    <property type="entry name" value="Sigma_54_int_dom_ATP-bd_2"/>
</dbReference>
<evidence type="ECO:0000259" key="9">
    <source>
        <dbReference type="PROSITE" id="PS50112"/>
    </source>
</evidence>
<evidence type="ECO:0000259" key="7">
    <source>
        <dbReference type="PROSITE" id="PS50045"/>
    </source>
</evidence>
<comment type="caution">
    <text evidence="10">The sequence shown here is derived from an EMBL/GenBank/DDBJ whole genome shotgun (WGS) entry which is preliminary data.</text>
</comment>
<dbReference type="PANTHER" id="PTHR32071">
    <property type="entry name" value="TRANSCRIPTIONAL REGULATORY PROTEIN"/>
    <property type="match status" value="1"/>
</dbReference>
<evidence type="ECO:0000313" key="11">
    <source>
        <dbReference type="Proteomes" id="UP000178735"/>
    </source>
</evidence>